<evidence type="ECO:0000313" key="2">
    <source>
        <dbReference type="Proteomes" id="UP000799118"/>
    </source>
</evidence>
<protein>
    <recommendedName>
        <fullName evidence="3">F-box domain-containing protein</fullName>
    </recommendedName>
</protein>
<evidence type="ECO:0000313" key="1">
    <source>
        <dbReference type="EMBL" id="KAE9404761.1"/>
    </source>
</evidence>
<dbReference type="InterPro" id="IPR036047">
    <property type="entry name" value="F-box-like_dom_sf"/>
</dbReference>
<keyword evidence="2" id="KW-1185">Reference proteome</keyword>
<dbReference type="InterPro" id="IPR032675">
    <property type="entry name" value="LRR_dom_sf"/>
</dbReference>
<gene>
    <name evidence="1" type="ORF">BT96DRAFT_989075</name>
</gene>
<reference evidence="1" key="1">
    <citation type="journal article" date="2019" name="Environ. Microbiol.">
        <title>Fungal ecological strategies reflected in gene transcription - a case study of two litter decomposers.</title>
        <authorList>
            <person name="Barbi F."/>
            <person name="Kohler A."/>
            <person name="Barry K."/>
            <person name="Baskaran P."/>
            <person name="Daum C."/>
            <person name="Fauchery L."/>
            <person name="Ihrmark K."/>
            <person name="Kuo A."/>
            <person name="LaButti K."/>
            <person name="Lipzen A."/>
            <person name="Morin E."/>
            <person name="Grigoriev I.V."/>
            <person name="Henrissat B."/>
            <person name="Lindahl B."/>
            <person name="Martin F."/>
        </authorList>
    </citation>
    <scope>NUCLEOTIDE SEQUENCE</scope>
    <source>
        <strain evidence="1">JB14</strain>
    </source>
</reference>
<dbReference type="Gene3D" id="3.80.10.10">
    <property type="entry name" value="Ribonuclease Inhibitor"/>
    <property type="match status" value="1"/>
</dbReference>
<dbReference type="SUPFAM" id="SSF81383">
    <property type="entry name" value="F-box domain"/>
    <property type="match status" value="1"/>
</dbReference>
<organism evidence="1 2">
    <name type="scientific">Gymnopus androsaceus JB14</name>
    <dbReference type="NCBI Taxonomy" id="1447944"/>
    <lineage>
        <taxon>Eukaryota</taxon>
        <taxon>Fungi</taxon>
        <taxon>Dikarya</taxon>
        <taxon>Basidiomycota</taxon>
        <taxon>Agaricomycotina</taxon>
        <taxon>Agaricomycetes</taxon>
        <taxon>Agaricomycetidae</taxon>
        <taxon>Agaricales</taxon>
        <taxon>Marasmiineae</taxon>
        <taxon>Omphalotaceae</taxon>
        <taxon>Gymnopus</taxon>
    </lineage>
</organism>
<dbReference type="PANTHER" id="PTHR38926:SF5">
    <property type="entry name" value="F-BOX AND LEUCINE-RICH REPEAT PROTEIN 6"/>
    <property type="match status" value="1"/>
</dbReference>
<dbReference type="Proteomes" id="UP000799118">
    <property type="component" value="Unassembled WGS sequence"/>
</dbReference>
<proteinExistence type="predicted"/>
<name>A0A6A4I2X1_9AGAR</name>
<sequence length="555" mass="62810">MNDALLIPEILYNIFLFCDRKTNAYTARVCKLWSEESLNVLWYTVDDLKQLLNLFGDMDHGQNKKFVYIRWPTYQAWSRFEKFYQTRIRHLGPIDEGSAELFAEPLTQLSRIRSPGPLLPNLHSLTWLGLSGHGLAENCVMFMNDSVQTLRLISWPEADAKFESLASCISARMPNLSSLELIFFIESKEFAIRDLVRNLPKLTNLVIPPFFDLSTTLTDILNRDVDSPLSHLTILSPTMAEDRIHINDILVELEWPAIEELNLQIHNHGNALKSLTFLSMYSSYNPTAQIIRASACLYLTDFTITSWEPASAGEIHDLISSLGQTCPRIEKVTLSFLIWRQAESLLAILGSSDAESFPGGVLTFHDLQPLLSCTNIKSFHLDTICPPSLDDADIELLAKSWPSLEYLSLVPVPGILVTNRLKELSLQSLAHIAQHCPNICHLRIYIDAEPIPNLSHLRIIPFTQLLDLGVGYSPICNPAPVAQFLAYLLSPAVSLTWGAKSCSKVIWHHVNDLFPDIEKTWGPRWERVAEFLPEMARMRIEIREEKGNLKASVHA</sequence>
<dbReference type="AlphaFoldDB" id="A0A6A4I2X1"/>
<dbReference type="PANTHER" id="PTHR38926">
    <property type="entry name" value="F-BOX DOMAIN CONTAINING PROTEIN, EXPRESSED"/>
    <property type="match status" value="1"/>
</dbReference>
<accession>A0A6A4I2X1</accession>
<dbReference type="SUPFAM" id="SSF52047">
    <property type="entry name" value="RNI-like"/>
    <property type="match status" value="1"/>
</dbReference>
<dbReference type="OrthoDB" id="2447803at2759"/>
<dbReference type="EMBL" id="ML769414">
    <property type="protein sequence ID" value="KAE9404761.1"/>
    <property type="molecule type" value="Genomic_DNA"/>
</dbReference>
<evidence type="ECO:0008006" key="3">
    <source>
        <dbReference type="Google" id="ProtNLM"/>
    </source>
</evidence>